<name>A0A6G3XXP8_9ACTN</name>
<dbReference type="AlphaFoldDB" id="A0A6G3XXP8"/>
<proteinExistence type="predicted"/>
<sequence>DTRRATDVTAPPADAGDDADTGLGLPNSPQESRLVNELVAPSLKARPGDLADWSSVLIGPAFRGAEVKLK</sequence>
<accession>A0A6G3XXP8</accession>
<dbReference type="EMBL" id="JAAGMN010009776">
    <property type="protein sequence ID" value="NEE22427.1"/>
    <property type="molecule type" value="Genomic_DNA"/>
</dbReference>
<evidence type="ECO:0000256" key="1">
    <source>
        <dbReference type="SAM" id="MobiDB-lite"/>
    </source>
</evidence>
<organism evidence="2">
    <name type="scientific">Streptomyces sp. SID7499</name>
    <dbReference type="NCBI Taxonomy" id="2706086"/>
    <lineage>
        <taxon>Bacteria</taxon>
        <taxon>Bacillati</taxon>
        <taxon>Actinomycetota</taxon>
        <taxon>Actinomycetes</taxon>
        <taxon>Kitasatosporales</taxon>
        <taxon>Streptomycetaceae</taxon>
        <taxon>Streptomyces</taxon>
    </lineage>
</organism>
<comment type="caution">
    <text evidence="2">The sequence shown here is derived from an EMBL/GenBank/DDBJ whole genome shotgun (WGS) entry which is preliminary data.</text>
</comment>
<protein>
    <submittedName>
        <fullName evidence="2">ABC transporter substrate-binding protein</fullName>
    </submittedName>
</protein>
<gene>
    <name evidence="2" type="ORF">G3M58_90195</name>
</gene>
<feature type="non-terminal residue" evidence="2">
    <location>
        <position position="1"/>
    </location>
</feature>
<reference evidence="2" key="1">
    <citation type="submission" date="2020-01" db="EMBL/GenBank/DDBJ databases">
        <title>Insect and environment-associated Actinomycetes.</title>
        <authorList>
            <person name="Currrie C."/>
            <person name="Chevrette M."/>
            <person name="Carlson C."/>
            <person name="Stubbendieck R."/>
            <person name="Wendt-Pienkowski E."/>
        </authorList>
    </citation>
    <scope>NUCLEOTIDE SEQUENCE</scope>
    <source>
        <strain evidence="2">SID7499</strain>
    </source>
</reference>
<feature type="region of interest" description="Disordered" evidence="1">
    <location>
        <begin position="1"/>
        <end position="33"/>
    </location>
</feature>
<evidence type="ECO:0000313" key="2">
    <source>
        <dbReference type="EMBL" id="NEE22427.1"/>
    </source>
</evidence>